<proteinExistence type="predicted"/>
<sequence length="162" mass="17474">MTGLPGAQGVQNGDHDVQWDFWWHDRHIDAATPEALSAERVREQHAAGAAIGALYERMHGTTGWLGLPTSLEIDARAEPGEEWCCYATFEGGAIYWKSAHGAVAVSRVVADLLAGDAGLARKLGFPVAAERPMLHDVDDGVQHFEHGVVTIRGGVAEAWVRP</sequence>
<gene>
    <name evidence="1" type="ORF">GCM10009827_056060</name>
</gene>
<reference evidence="2" key="1">
    <citation type="journal article" date="2019" name="Int. J. Syst. Evol. Microbiol.">
        <title>The Global Catalogue of Microorganisms (GCM) 10K type strain sequencing project: providing services to taxonomists for standard genome sequencing and annotation.</title>
        <authorList>
            <consortium name="The Broad Institute Genomics Platform"/>
            <consortium name="The Broad Institute Genome Sequencing Center for Infectious Disease"/>
            <person name="Wu L."/>
            <person name="Ma J."/>
        </authorList>
    </citation>
    <scope>NUCLEOTIDE SEQUENCE [LARGE SCALE GENOMIC DNA]</scope>
    <source>
        <strain evidence="2">JCM 15933</strain>
    </source>
</reference>
<evidence type="ECO:0000313" key="1">
    <source>
        <dbReference type="EMBL" id="GAA1531127.1"/>
    </source>
</evidence>
<organism evidence="1 2">
    <name type="scientific">Dactylosporangium maewongense</name>
    <dbReference type="NCBI Taxonomy" id="634393"/>
    <lineage>
        <taxon>Bacteria</taxon>
        <taxon>Bacillati</taxon>
        <taxon>Actinomycetota</taxon>
        <taxon>Actinomycetes</taxon>
        <taxon>Micromonosporales</taxon>
        <taxon>Micromonosporaceae</taxon>
        <taxon>Dactylosporangium</taxon>
    </lineage>
</organism>
<dbReference type="Pfam" id="PF08310">
    <property type="entry name" value="LGFP"/>
    <property type="match status" value="1"/>
</dbReference>
<dbReference type="RefSeq" id="WP_344505141.1">
    <property type="nucleotide sequence ID" value="NZ_BAAAQD010000011.1"/>
</dbReference>
<dbReference type="Proteomes" id="UP001501470">
    <property type="component" value="Unassembled WGS sequence"/>
</dbReference>
<protein>
    <submittedName>
        <fullName evidence="1">Uncharacterized protein</fullName>
    </submittedName>
</protein>
<dbReference type="EMBL" id="BAAAQD010000011">
    <property type="protein sequence ID" value="GAA1531127.1"/>
    <property type="molecule type" value="Genomic_DNA"/>
</dbReference>
<accession>A0ABP4LUV1</accession>
<dbReference type="InterPro" id="IPR013207">
    <property type="entry name" value="LGFP"/>
</dbReference>
<keyword evidence="2" id="KW-1185">Reference proteome</keyword>
<comment type="caution">
    <text evidence="1">The sequence shown here is derived from an EMBL/GenBank/DDBJ whole genome shotgun (WGS) entry which is preliminary data.</text>
</comment>
<name>A0ABP4LUV1_9ACTN</name>
<evidence type="ECO:0000313" key="2">
    <source>
        <dbReference type="Proteomes" id="UP001501470"/>
    </source>
</evidence>